<dbReference type="GO" id="GO:0001510">
    <property type="term" value="P:RNA methylation"/>
    <property type="evidence" value="ECO:0007669"/>
    <property type="project" value="InterPro"/>
</dbReference>
<keyword evidence="5 6" id="KW-0694">RNA-binding</keyword>
<dbReference type="RefSeq" id="WP_097372270.1">
    <property type="nucleotide sequence ID" value="NZ_CP021404.1"/>
</dbReference>
<dbReference type="GO" id="GO:0003723">
    <property type="term" value="F:RNA binding"/>
    <property type="evidence" value="ECO:0007669"/>
    <property type="project" value="UniProtKB-UniRule"/>
</dbReference>
<dbReference type="KEGG" id="cmag:CBW24_00130"/>
<accession>A0A291LV41</accession>
<feature type="active site" description="Nucleophile" evidence="6">
    <location>
        <position position="369"/>
    </location>
</feature>
<dbReference type="SUPFAM" id="SSF48013">
    <property type="entry name" value="NusB-like"/>
    <property type="match status" value="1"/>
</dbReference>
<feature type="binding site" evidence="6">
    <location>
        <position position="300"/>
    </location>
    <ligand>
        <name>S-adenosyl-L-methionine</name>
        <dbReference type="ChEBI" id="CHEBI:59789"/>
    </ligand>
</feature>
<dbReference type="Pfam" id="PF01029">
    <property type="entry name" value="NusB"/>
    <property type="match status" value="1"/>
</dbReference>
<dbReference type="PANTHER" id="PTHR22807:SF61">
    <property type="entry name" value="NOL1_NOP2_SUN FAMILY PROTEIN _ ANTITERMINATION NUSB DOMAIN-CONTAINING PROTEIN"/>
    <property type="match status" value="1"/>
</dbReference>
<keyword evidence="9" id="KW-1185">Reference proteome</keyword>
<comment type="similarity">
    <text evidence="1 6">Belongs to the class I-like SAM-binding methyltransferase superfamily. RsmB/NOP family.</text>
</comment>
<keyword evidence="2 6" id="KW-0489">Methyltransferase</keyword>
<dbReference type="Proteomes" id="UP000219050">
    <property type="component" value="Chromosome"/>
</dbReference>
<organism evidence="8 9">
    <name type="scientific">Pacificitalea manganoxidans</name>
    <dbReference type="NCBI Taxonomy" id="1411902"/>
    <lineage>
        <taxon>Bacteria</taxon>
        <taxon>Pseudomonadati</taxon>
        <taxon>Pseudomonadota</taxon>
        <taxon>Alphaproteobacteria</taxon>
        <taxon>Rhodobacterales</taxon>
        <taxon>Paracoccaceae</taxon>
        <taxon>Pacificitalea</taxon>
    </lineage>
</organism>
<dbReference type="GO" id="GO:0006355">
    <property type="term" value="P:regulation of DNA-templated transcription"/>
    <property type="evidence" value="ECO:0007669"/>
    <property type="project" value="InterPro"/>
</dbReference>
<feature type="binding site" evidence="6">
    <location>
        <begin position="252"/>
        <end position="258"/>
    </location>
    <ligand>
        <name>S-adenosyl-L-methionine</name>
        <dbReference type="ChEBI" id="CHEBI:59789"/>
    </ligand>
</feature>
<evidence type="ECO:0000256" key="5">
    <source>
        <dbReference type="ARBA" id="ARBA00022884"/>
    </source>
</evidence>
<evidence type="ECO:0000313" key="9">
    <source>
        <dbReference type="Proteomes" id="UP000219050"/>
    </source>
</evidence>
<keyword evidence="3 6" id="KW-0808">Transferase</keyword>
<dbReference type="CDD" id="cd02440">
    <property type="entry name" value="AdoMet_MTases"/>
    <property type="match status" value="1"/>
</dbReference>
<evidence type="ECO:0000256" key="3">
    <source>
        <dbReference type="ARBA" id="ARBA00022679"/>
    </source>
</evidence>
<dbReference type="InterPro" id="IPR001678">
    <property type="entry name" value="MeTrfase_RsmB-F_NOP2_dom"/>
</dbReference>
<dbReference type="PROSITE" id="PS51686">
    <property type="entry name" value="SAM_MT_RSMB_NOP"/>
    <property type="match status" value="1"/>
</dbReference>
<dbReference type="PROSITE" id="PS01153">
    <property type="entry name" value="NOL1_NOP2_SUN"/>
    <property type="match status" value="1"/>
</dbReference>
<dbReference type="InterPro" id="IPR029063">
    <property type="entry name" value="SAM-dependent_MTases_sf"/>
</dbReference>
<dbReference type="Gene3D" id="1.10.940.10">
    <property type="entry name" value="NusB-like"/>
    <property type="match status" value="1"/>
</dbReference>
<dbReference type="PRINTS" id="PR02008">
    <property type="entry name" value="RCMTFAMILY"/>
</dbReference>
<dbReference type="InterPro" id="IPR018314">
    <property type="entry name" value="RsmB/NOL1/NOP2-like_CS"/>
</dbReference>
<dbReference type="InterPro" id="IPR049560">
    <property type="entry name" value="MeTrfase_RsmB-F_NOP2_cat"/>
</dbReference>
<dbReference type="Pfam" id="PF01189">
    <property type="entry name" value="Methyltr_RsmB-F"/>
    <property type="match status" value="1"/>
</dbReference>
<name>A0A291LV41_9RHOB</name>
<proteinExistence type="inferred from homology"/>
<evidence type="ECO:0000256" key="4">
    <source>
        <dbReference type="ARBA" id="ARBA00022691"/>
    </source>
</evidence>
<dbReference type="GO" id="GO:0008173">
    <property type="term" value="F:RNA methyltransferase activity"/>
    <property type="evidence" value="ECO:0007669"/>
    <property type="project" value="InterPro"/>
</dbReference>
<dbReference type="AlphaFoldDB" id="A0A291LV41"/>
<reference evidence="8 9" key="1">
    <citation type="submission" date="2017-05" db="EMBL/GenBank/DDBJ databases">
        <title>Comparative genomic and metabolic analysis of manganese-oxidizing mechanisms in Celeribater manganoxidans DY25T: its adaption to the environment of polymetallic nodule.</title>
        <authorList>
            <person name="Wang X."/>
        </authorList>
    </citation>
    <scope>NUCLEOTIDE SEQUENCE [LARGE SCALE GENOMIC DNA]</scope>
    <source>
        <strain evidence="8 9">DY25</strain>
    </source>
</reference>
<feature type="binding site" evidence="6">
    <location>
        <position position="316"/>
    </location>
    <ligand>
        <name>S-adenosyl-L-methionine</name>
        <dbReference type="ChEBI" id="CHEBI:59789"/>
    </ligand>
</feature>
<evidence type="ECO:0000256" key="2">
    <source>
        <dbReference type="ARBA" id="ARBA00022603"/>
    </source>
</evidence>
<dbReference type="Gene3D" id="3.40.50.150">
    <property type="entry name" value="Vaccinia Virus protein VP39"/>
    <property type="match status" value="1"/>
</dbReference>
<protein>
    <submittedName>
        <fullName evidence="8">16S rRNA methyltransferase</fullName>
    </submittedName>
</protein>
<dbReference type="InterPro" id="IPR023267">
    <property type="entry name" value="RCMT"/>
</dbReference>
<keyword evidence="4 6" id="KW-0949">S-adenosyl-L-methionine</keyword>
<dbReference type="SUPFAM" id="SSF53335">
    <property type="entry name" value="S-adenosyl-L-methionine-dependent methyltransferases"/>
    <property type="match status" value="1"/>
</dbReference>
<evidence type="ECO:0000256" key="1">
    <source>
        <dbReference type="ARBA" id="ARBA00007494"/>
    </source>
</evidence>
<dbReference type="InterPro" id="IPR006027">
    <property type="entry name" value="NusB_RsmB_TIM44"/>
</dbReference>
<feature type="domain" description="SAM-dependent MTase RsmB/NOP-type" evidence="7">
    <location>
        <begin position="142"/>
        <end position="438"/>
    </location>
</feature>
<evidence type="ECO:0000259" key="7">
    <source>
        <dbReference type="PROSITE" id="PS51686"/>
    </source>
</evidence>
<dbReference type="OrthoDB" id="9810297at2"/>
<evidence type="ECO:0000256" key="6">
    <source>
        <dbReference type="PROSITE-ProRule" id="PRU01023"/>
    </source>
</evidence>
<gene>
    <name evidence="8" type="ORF">CBW24_00130</name>
</gene>
<evidence type="ECO:0000313" key="8">
    <source>
        <dbReference type="EMBL" id="ATI40570.1"/>
    </source>
</evidence>
<dbReference type="InterPro" id="IPR035926">
    <property type="entry name" value="NusB-like_sf"/>
</dbReference>
<dbReference type="EMBL" id="CP021404">
    <property type="protein sequence ID" value="ATI40570.1"/>
    <property type="molecule type" value="Genomic_DNA"/>
</dbReference>
<dbReference type="PANTHER" id="PTHR22807">
    <property type="entry name" value="NOP2 YEAST -RELATED NOL1/NOP2/FMU SUN DOMAIN-CONTAINING"/>
    <property type="match status" value="1"/>
</dbReference>
<feature type="binding site" evidence="6">
    <location>
        <position position="273"/>
    </location>
    <ligand>
        <name>S-adenosyl-L-methionine</name>
        <dbReference type="ChEBI" id="CHEBI:59789"/>
    </ligand>
</feature>
<sequence>MAQTPKKGARSDDPGLAPRALALDMIEGVQDEQMTMAEMLVHDHVLSHPPAVRARAQRLALATLRQMARADAALKPFMQRRPHAEIRALLRLAVTEILGEGAAPHGVVNTAVALAKKRRPSASGMVNAVLRKVTEDEGRAAWSAAQPQRLPNWLRGRVGADWGNAAVARMEAAHERGAPLDVTPKFQRDAAALAEKLGGLLLPTGSIRIEAPGQVSALPGFEAGDWWVQDAAAALPARLTGAAPGKRVLDLCAAPGGKTMQLAATGADVTALDISETRLERLRDNLSRTGMKEVDLIAADALDWSPDAPFDAILLDAPCTATGTIRRHPDLPQAKDGTEIKPLVALQAELLDRALGWLAPGGVLVFCTCSILKAEGEAQLAAALERHPDLSACPLPEDMAQSLPEGWAQDNGAIRTRPDHWADLGGVDGFYMVALRRG</sequence>